<evidence type="ECO:0000313" key="3">
    <source>
        <dbReference type="Proteomes" id="UP001295444"/>
    </source>
</evidence>
<dbReference type="EMBL" id="OW240913">
    <property type="protein sequence ID" value="CAH2254925.1"/>
    <property type="molecule type" value="Genomic_DNA"/>
</dbReference>
<reference evidence="2" key="1">
    <citation type="submission" date="2022-03" db="EMBL/GenBank/DDBJ databases">
        <authorList>
            <person name="Alioto T."/>
            <person name="Alioto T."/>
            <person name="Gomez Garrido J."/>
        </authorList>
    </citation>
    <scope>NUCLEOTIDE SEQUENCE</scope>
</reference>
<gene>
    <name evidence="2" type="ORF">PECUL_23A036060</name>
</gene>
<evidence type="ECO:0000256" key="1">
    <source>
        <dbReference type="SAM" id="MobiDB-lite"/>
    </source>
</evidence>
<feature type="region of interest" description="Disordered" evidence="1">
    <location>
        <begin position="126"/>
        <end position="149"/>
    </location>
</feature>
<dbReference type="Proteomes" id="UP001295444">
    <property type="component" value="Chromosome 02"/>
</dbReference>
<dbReference type="AlphaFoldDB" id="A0AAD1VSI2"/>
<name>A0AAD1VSI2_PELCU</name>
<protein>
    <submittedName>
        <fullName evidence="2">Uncharacterized protein</fullName>
    </submittedName>
</protein>
<proteinExistence type="predicted"/>
<sequence>MILWTFQKICHYWIMPALQLKIFPPVKEKPLVVKSHFIQDVYVVSLQFDPGPPLGGSPAPVDTRVEAIHMDKHLCDPCKMAETTCSPSICNLHLDFESRLRKHFDKFWRQFEGRLLCQTPPYLQGPPQSPGIKAPPSIHNRTGSEGPKMAETQVAELTCTESSTEVADNADQA</sequence>
<accession>A0AAD1VSI2</accession>
<organism evidence="2 3">
    <name type="scientific">Pelobates cultripes</name>
    <name type="common">Western spadefoot toad</name>
    <dbReference type="NCBI Taxonomy" id="61616"/>
    <lineage>
        <taxon>Eukaryota</taxon>
        <taxon>Metazoa</taxon>
        <taxon>Chordata</taxon>
        <taxon>Craniata</taxon>
        <taxon>Vertebrata</taxon>
        <taxon>Euteleostomi</taxon>
        <taxon>Amphibia</taxon>
        <taxon>Batrachia</taxon>
        <taxon>Anura</taxon>
        <taxon>Pelobatoidea</taxon>
        <taxon>Pelobatidae</taxon>
        <taxon>Pelobates</taxon>
    </lineage>
</organism>
<keyword evidence="3" id="KW-1185">Reference proteome</keyword>
<evidence type="ECO:0000313" key="2">
    <source>
        <dbReference type="EMBL" id="CAH2254925.1"/>
    </source>
</evidence>